<comment type="caution">
    <text evidence="1">The sequence shown here is derived from an EMBL/GenBank/DDBJ whole genome shotgun (WGS) entry which is preliminary data.</text>
</comment>
<keyword evidence="2" id="KW-1185">Reference proteome</keyword>
<name>A0A4Z2IBG8_9TELE</name>
<dbReference type="Proteomes" id="UP000314294">
    <property type="component" value="Unassembled WGS sequence"/>
</dbReference>
<organism evidence="1 2">
    <name type="scientific">Liparis tanakae</name>
    <name type="common">Tanaka's snailfish</name>
    <dbReference type="NCBI Taxonomy" id="230148"/>
    <lineage>
        <taxon>Eukaryota</taxon>
        <taxon>Metazoa</taxon>
        <taxon>Chordata</taxon>
        <taxon>Craniata</taxon>
        <taxon>Vertebrata</taxon>
        <taxon>Euteleostomi</taxon>
        <taxon>Actinopterygii</taxon>
        <taxon>Neopterygii</taxon>
        <taxon>Teleostei</taxon>
        <taxon>Neoteleostei</taxon>
        <taxon>Acanthomorphata</taxon>
        <taxon>Eupercaria</taxon>
        <taxon>Perciformes</taxon>
        <taxon>Cottioidei</taxon>
        <taxon>Cottales</taxon>
        <taxon>Liparidae</taxon>
        <taxon>Liparis</taxon>
    </lineage>
</organism>
<protein>
    <submittedName>
        <fullName evidence="1">Uncharacterized protein</fullName>
    </submittedName>
</protein>
<accession>A0A4Z2IBG8</accession>
<sequence>MCESEDKLDLLLPFPFPLGHFGIPHCHPVAWFIKRLVLVEDQGDACGVAAVWPEDRSGGVELPPCTLYHDGAV</sequence>
<reference evidence="1 2" key="1">
    <citation type="submission" date="2019-03" db="EMBL/GenBank/DDBJ databases">
        <title>First draft genome of Liparis tanakae, snailfish: a comprehensive survey of snailfish specific genes.</title>
        <authorList>
            <person name="Kim W."/>
            <person name="Song I."/>
            <person name="Jeong J.-H."/>
            <person name="Kim D."/>
            <person name="Kim S."/>
            <person name="Ryu S."/>
            <person name="Song J.Y."/>
            <person name="Lee S.K."/>
        </authorList>
    </citation>
    <scope>NUCLEOTIDE SEQUENCE [LARGE SCALE GENOMIC DNA]</scope>
    <source>
        <tissue evidence="1">Muscle</tissue>
    </source>
</reference>
<dbReference type="EMBL" id="SRLO01000105">
    <property type="protein sequence ID" value="TNN75240.1"/>
    <property type="molecule type" value="Genomic_DNA"/>
</dbReference>
<evidence type="ECO:0000313" key="1">
    <source>
        <dbReference type="EMBL" id="TNN75240.1"/>
    </source>
</evidence>
<dbReference type="AlphaFoldDB" id="A0A4Z2IBG8"/>
<proteinExistence type="predicted"/>
<gene>
    <name evidence="1" type="ORF">EYF80_014477</name>
</gene>
<evidence type="ECO:0000313" key="2">
    <source>
        <dbReference type="Proteomes" id="UP000314294"/>
    </source>
</evidence>